<evidence type="ECO:0000256" key="8">
    <source>
        <dbReference type="ARBA" id="ARBA00022801"/>
    </source>
</evidence>
<dbReference type="GO" id="GO:0009252">
    <property type="term" value="P:peptidoglycan biosynthetic process"/>
    <property type="evidence" value="ECO:0007669"/>
    <property type="project" value="UniProtKB-UniPathway"/>
</dbReference>
<comment type="catalytic activity">
    <reaction evidence="11">
        <text>[GlcNAc-(1-&gt;4)-Mur2Ac(oyl-L-Ala-gamma-D-Glu-L-Lys-D-Ala-D-Ala)](n)-di-trans,octa-cis-undecaprenyl diphosphate + beta-D-GlcNAc-(1-&gt;4)-Mur2Ac(oyl-L-Ala-gamma-D-Glu-L-Lys-D-Ala-D-Ala)-di-trans,octa-cis-undecaprenyl diphosphate = [GlcNAc-(1-&gt;4)-Mur2Ac(oyl-L-Ala-gamma-D-Glu-L-Lys-D-Ala-D-Ala)](n+1)-di-trans,octa-cis-undecaprenyl diphosphate + di-trans,octa-cis-undecaprenyl diphosphate + H(+)</text>
        <dbReference type="Rhea" id="RHEA:23708"/>
        <dbReference type="Rhea" id="RHEA-COMP:9602"/>
        <dbReference type="Rhea" id="RHEA-COMP:9603"/>
        <dbReference type="ChEBI" id="CHEBI:15378"/>
        <dbReference type="ChEBI" id="CHEBI:58405"/>
        <dbReference type="ChEBI" id="CHEBI:60033"/>
        <dbReference type="ChEBI" id="CHEBI:78435"/>
        <dbReference type="EC" id="2.4.99.28"/>
    </reaction>
</comment>
<evidence type="ECO:0000256" key="10">
    <source>
        <dbReference type="ARBA" id="ARBA00044770"/>
    </source>
</evidence>
<comment type="caution">
    <text evidence="15">The sequence shown here is derived from an EMBL/GenBank/DDBJ whole genome shotgun (WGS) entry which is preliminary data.</text>
</comment>
<dbReference type="PANTHER" id="PTHR32282:SF15">
    <property type="entry name" value="PENICILLIN-BINDING PROTEIN 1C"/>
    <property type="match status" value="1"/>
</dbReference>
<evidence type="ECO:0000259" key="14">
    <source>
        <dbReference type="Pfam" id="PF06832"/>
    </source>
</evidence>
<dbReference type="InterPro" id="IPR036950">
    <property type="entry name" value="PBP_transglycosylase"/>
</dbReference>
<evidence type="ECO:0000259" key="12">
    <source>
        <dbReference type="Pfam" id="PF00905"/>
    </source>
</evidence>
<evidence type="ECO:0000256" key="2">
    <source>
        <dbReference type="ARBA" id="ARBA00007090"/>
    </source>
</evidence>
<evidence type="ECO:0000256" key="7">
    <source>
        <dbReference type="ARBA" id="ARBA00022679"/>
    </source>
</evidence>
<dbReference type="Pfam" id="PF00905">
    <property type="entry name" value="Transpeptidase"/>
    <property type="match status" value="1"/>
</dbReference>
<name>A0A2T6KMK4_9RHOB</name>
<evidence type="ECO:0000256" key="4">
    <source>
        <dbReference type="ARBA" id="ARBA00022645"/>
    </source>
</evidence>
<dbReference type="Gene3D" id="3.40.710.10">
    <property type="entry name" value="DD-peptidase/beta-lactamase superfamily"/>
    <property type="match status" value="1"/>
</dbReference>
<dbReference type="Gene3D" id="1.10.3810.10">
    <property type="entry name" value="Biosynthetic peptidoglycan transglycosylase-like"/>
    <property type="match status" value="1"/>
</dbReference>
<keyword evidence="5" id="KW-0645">Protease</keyword>
<evidence type="ECO:0000256" key="6">
    <source>
        <dbReference type="ARBA" id="ARBA00022676"/>
    </source>
</evidence>
<accession>A0A2T6KMK4</accession>
<evidence type="ECO:0000256" key="1">
    <source>
        <dbReference type="ARBA" id="ARBA00004752"/>
    </source>
</evidence>
<comment type="similarity">
    <text evidence="3">In the N-terminal section; belongs to the glycosyltransferase 51 family.</text>
</comment>
<evidence type="ECO:0000313" key="15">
    <source>
        <dbReference type="EMBL" id="PUB17436.1"/>
    </source>
</evidence>
<dbReference type="GO" id="GO:0008955">
    <property type="term" value="F:peptidoglycan glycosyltransferase activity"/>
    <property type="evidence" value="ECO:0007669"/>
    <property type="project" value="UniProtKB-EC"/>
</dbReference>
<dbReference type="AlphaFoldDB" id="A0A2T6KMK4"/>
<feature type="domain" description="Penicillin-binding C-terminal" evidence="14">
    <location>
        <begin position="584"/>
        <end position="662"/>
    </location>
</feature>
<dbReference type="SUPFAM" id="SSF53955">
    <property type="entry name" value="Lysozyme-like"/>
    <property type="match status" value="1"/>
</dbReference>
<reference evidence="15 16" key="1">
    <citation type="submission" date="2018-04" db="EMBL/GenBank/DDBJ databases">
        <title>Genomic Encyclopedia of Archaeal and Bacterial Type Strains, Phase II (KMG-II): from individual species to whole genera.</title>
        <authorList>
            <person name="Goeker M."/>
        </authorList>
    </citation>
    <scope>NUCLEOTIDE SEQUENCE [LARGE SCALE GENOMIC DNA]</scope>
    <source>
        <strain evidence="15 16">DSM 29955</strain>
    </source>
</reference>
<dbReference type="PANTHER" id="PTHR32282">
    <property type="entry name" value="BINDING PROTEIN TRANSPEPTIDASE, PUTATIVE-RELATED"/>
    <property type="match status" value="1"/>
</dbReference>
<dbReference type="InterPro" id="IPR023346">
    <property type="entry name" value="Lysozyme-like_dom_sf"/>
</dbReference>
<dbReference type="InterPro" id="IPR012338">
    <property type="entry name" value="Beta-lactam/transpept-like"/>
</dbReference>
<dbReference type="InterPro" id="IPR011815">
    <property type="entry name" value="PBP_1c"/>
</dbReference>
<dbReference type="SUPFAM" id="SSF56601">
    <property type="entry name" value="beta-lactamase/transpeptidase-like"/>
    <property type="match status" value="1"/>
</dbReference>
<dbReference type="InterPro" id="IPR001460">
    <property type="entry name" value="PCN-bd_Tpept"/>
</dbReference>
<dbReference type="Proteomes" id="UP000244523">
    <property type="component" value="Unassembled WGS sequence"/>
</dbReference>
<dbReference type="EC" id="2.4.99.28" evidence="10"/>
<dbReference type="InterPro" id="IPR050396">
    <property type="entry name" value="Glycosyltr_51/Transpeptidase"/>
</dbReference>
<dbReference type="GO" id="GO:0004180">
    <property type="term" value="F:carboxypeptidase activity"/>
    <property type="evidence" value="ECO:0007669"/>
    <property type="project" value="UniProtKB-KW"/>
</dbReference>
<protein>
    <recommendedName>
        <fullName evidence="10">peptidoglycan glycosyltransferase</fullName>
        <ecNumber evidence="10">2.4.99.28</ecNumber>
    </recommendedName>
</protein>
<evidence type="ECO:0000259" key="13">
    <source>
        <dbReference type="Pfam" id="PF00912"/>
    </source>
</evidence>
<keyword evidence="8" id="KW-0378">Hydrolase</keyword>
<dbReference type="GO" id="GO:0006508">
    <property type="term" value="P:proteolysis"/>
    <property type="evidence" value="ECO:0007669"/>
    <property type="project" value="UniProtKB-KW"/>
</dbReference>
<sequence>MTRWLITLAMCLWVGAIGRDRVDAWVDATVLPDLATEVSTQVLDRNGDLLRAYTVADGRWRLPVTPDAVDPAYLRMLIRFEDKRFFRHNGVDPVAMLRAAGQALWQGKFISGGSTLTMQVARLLEDGSTGRWAGKLRQIRVALALERILTKDQILTLYLNHAPFGGNIEGVRAASYAYFDRPPRLLTPGQAALLVALPQSPEARRPDRFPDTAAVARDRVLARLGSDALAEHIDQTRHRLPQIAPHLADRARVADPAASQLTLTVDRDLQRALEQLASDAVAGRSDNVQTAMIVADHQSGEILAHIGSSAYSADGRGGFIDLTQAVRSPGSTLKPLVYGLGFDRGLIHPETLIADRPTDFDGYAPQNFDGLYRGELRVRTALQQSLNIPAVSVTQALGPYHLMAALRRAGTDPQLPSGAPGLAVALGGVGISLQDLVQLYAGIANGGQAVDLRWRAQAPAHDHARRIMNRAAAWHLADILQNTPRPLGVKGTGIAFKTGTSYGHRDAWAIGFDGRHVVGVWMGQPDGTPVPGAFGGDLAAPVMFAAFARTKSVIDPIMPPPPDTLIIGTAELPAHLQYFGNTRALQPNLPAISFPPEGAILEGERLTLKVRDGTGPYVWLANGQPVARTHRNQVDIASPGVGFSSLTVIDAHGRSDTAHVRFQ</sequence>
<evidence type="ECO:0000256" key="11">
    <source>
        <dbReference type="ARBA" id="ARBA00049902"/>
    </source>
</evidence>
<evidence type="ECO:0000256" key="3">
    <source>
        <dbReference type="ARBA" id="ARBA00007739"/>
    </source>
</evidence>
<organism evidence="15 16">
    <name type="scientific">Yoonia sediminilitoris</name>
    <dbReference type="NCBI Taxonomy" id="1286148"/>
    <lineage>
        <taxon>Bacteria</taxon>
        <taxon>Pseudomonadati</taxon>
        <taxon>Pseudomonadota</taxon>
        <taxon>Alphaproteobacteria</taxon>
        <taxon>Rhodobacterales</taxon>
        <taxon>Paracoccaceae</taxon>
        <taxon>Yoonia</taxon>
    </lineage>
</organism>
<dbReference type="GO" id="GO:0030288">
    <property type="term" value="C:outer membrane-bounded periplasmic space"/>
    <property type="evidence" value="ECO:0007669"/>
    <property type="project" value="TreeGrafter"/>
</dbReference>
<keyword evidence="4" id="KW-0121">Carboxypeptidase</keyword>
<dbReference type="Pfam" id="PF00912">
    <property type="entry name" value="Transgly"/>
    <property type="match status" value="1"/>
</dbReference>
<dbReference type="InterPro" id="IPR001264">
    <property type="entry name" value="Glyco_trans_51"/>
</dbReference>
<dbReference type="GO" id="GO:0008658">
    <property type="term" value="F:penicillin binding"/>
    <property type="evidence" value="ECO:0007669"/>
    <property type="project" value="InterPro"/>
</dbReference>
<gene>
    <name evidence="15" type="ORF">C8N45_102448</name>
</gene>
<keyword evidence="9" id="KW-0511">Multifunctional enzyme</keyword>
<dbReference type="InterPro" id="IPR009647">
    <property type="entry name" value="PBP_C"/>
</dbReference>
<comment type="pathway">
    <text evidence="1">Cell wall biogenesis; peptidoglycan biosynthesis.</text>
</comment>
<feature type="domain" description="Penicillin-binding protein transpeptidase" evidence="12">
    <location>
        <begin position="291"/>
        <end position="503"/>
    </location>
</feature>
<keyword evidence="16" id="KW-1185">Reference proteome</keyword>
<keyword evidence="7" id="KW-0808">Transferase</keyword>
<proteinExistence type="inferred from homology"/>
<evidence type="ECO:0000256" key="5">
    <source>
        <dbReference type="ARBA" id="ARBA00022670"/>
    </source>
</evidence>
<feature type="domain" description="Glycosyl transferase family 51" evidence="13">
    <location>
        <begin position="56"/>
        <end position="224"/>
    </location>
</feature>
<dbReference type="UniPathway" id="UPA00219"/>
<evidence type="ECO:0000256" key="9">
    <source>
        <dbReference type="ARBA" id="ARBA00023268"/>
    </source>
</evidence>
<keyword evidence="6" id="KW-0328">Glycosyltransferase</keyword>
<evidence type="ECO:0000313" key="16">
    <source>
        <dbReference type="Proteomes" id="UP000244523"/>
    </source>
</evidence>
<dbReference type="NCBIfam" id="TIGR02073">
    <property type="entry name" value="PBP_1c"/>
    <property type="match status" value="1"/>
</dbReference>
<dbReference type="EMBL" id="QBUD01000002">
    <property type="protein sequence ID" value="PUB17436.1"/>
    <property type="molecule type" value="Genomic_DNA"/>
</dbReference>
<comment type="similarity">
    <text evidence="2">In the C-terminal section; belongs to the transpeptidase family.</text>
</comment>
<dbReference type="Pfam" id="PF06832">
    <property type="entry name" value="BiPBP_C"/>
    <property type="match status" value="1"/>
</dbReference>